<sequence>MESSGRTTIRKNVILSMAATAVTIMMIVESAAAEHLHKVGSRGWIPNYNYTDWLSQSQDHFYVGDWLRK</sequence>
<gene>
    <name evidence="1" type="ORF">DCAF_LOCUS596</name>
</gene>
<organism evidence="1 2">
    <name type="scientific">Dovyalis caffra</name>
    <dbReference type="NCBI Taxonomy" id="77055"/>
    <lineage>
        <taxon>Eukaryota</taxon>
        <taxon>Viridiplantae</taxon>
        <taxon>Streptophyta</taxon>
        <taxon>Embryophyta</taxon>
        <taxon>Tracheophyta</taxon>
        <taxon>Spermatophyta</taxon>
        <taxon>Magnoliopsida</taxon>
        <taxon>eudicotyledons</taxon>
        <taxon>Gunneridae</taxon>
        <taxon>Pentapetalae</taxon>
        <taxon>rosids</taxon>
        <taxon>fabids</taxon>
        <taxon>Malpighiales</taxon>
        <taxon>Salicaceae</taxon>
        <taxon>Flacourtieae</taxon>
        <taxon>Dovyalis</taxon>
    </lineage>
</organism>
<protein>
    <submittedName>
        <fullName evidence="1">Uncharacterized protein</fullName>
    </submittedName>
</protein>
<keyword evidence="2" id="KW-1185">Reference proteome</keyword>
<accession>A0AAV1QMT6</accession>
<evidence type="ECO:0000313" key="2">
    <source>
        <dbReference type="Proteomes" id="UP001314170"/>
    </source>
</evidence>
<proteinExistence type="predicted"/>
<dbReference type="EMBL" id="CAWUPB010000058">
    <property type="protein sequence ID" value="CAK7322982.1"/>
    <property type="molecule type" value="Genomic_DNA"/>
</dbReference>
<dbReference type="Proteomes" id="UP001314170">
    <property type="component" value="Unassembled WGS sequence"/>
</dbReference>
<dbReference type="AlphaFoldDB" id="A0AAV1QMT6"/>
<name>A0AAV1QMT6_9ROSI</name>
<reference evidence="1 2" key="1">
    <citation type="submission" date="2024-01" db="EMBL/GenBank/DDBJ databases">
        <authorList>
            <person name="Waweru B."/>
        </authorList>
    </citation>
    <scope>NUCLEOTIDE SEQUENCE [LARGE SCALE GENOMIC DNA]</scope>
</reference>
<comment type="caution">
    <text evidence="1">The sequence shown here is derived from an EMBL/GenBank/DDBJ whole genome shotgun (WGS) entry which is preliminary data.</text>
</comment>
<evidence type="ECO:0000313" key="1">
    <source>
        <dbReference type="EMBL" id="CAK7322982.1"/>
    </source>
</evidence>